<organism evidence="2 3">
    <name type="scientific">Pisolithus tinctorius Marx 270</name>
    <dbReference type="NCBI Taxonomy" id="870435"/>
    <lineage>
        <taxon>Eukaryota</taxon>
        <taxon>Fungi</taxon>
        <taxon>Dikarya</taxon>
        <taxon>Basidiomycota</taxon>
        <taxon>Agaricomycotina</taxon>
        <taxon>Agaricomycetes</taxon>
        <taxon>Agaricomycetidae</taxon>
        <taxon>Boletales</taxon>
        <taxon>Sclerodermatineae</taxon>
        <taxon>Pisolithaceae</taxon>
        <taxon>Pisolithus</taxon>
    </lineage>
</organism>
<protein>
    <submittedName>
        <fullName evidence="2">Uncharacterized protein</fullName>
    </submittedName>
</protein>
<feature type="region of interest" description="Disordered" evidence="1">
    <location>
        <begin position="170"/>
        <end position="211"/>
    </location>
</feature>
<keyword evidence="3" id="KW-1185">Reference proteome</keyword>
<gene>
    <name evidence="2" type="ORF">M404DRAFT_25718</name>
</gene>
<evidence type="ECO:0000313" key="2">
    <source>
        <dbReference type="EMBL" id="KIO05098.1"/>
    </source>
</evidence>
<dbReference type="AlphaFoldDB" id="A0A0C3J7S2"/>
<evidence type="ECO:0000313" key="3">
    <source>
        <dbReference type="Proteomes" id="UP000054217"/>
    </source>
</evidence>
<dbReference type="EMBL" id="KN831968">
    <property type="protein sequence ID" value="KIO05098.1"/>
    <property type="molecule type" value="Genomic_DNA"/>
</dbReference>
<sequence length="335" mass="36932">MSNSRLIITADNNNEGQVVVNLAQVPDDDIRYNTNDKEEVMRAKAKERKRRKVAEQAWWEEKAQLEAERAEREKAEAKRAAREAEEERAHKEEEKHRAEEEREAKQKHKAKADKGDEARGEVRKVVMDPSCTCCARAQTVCEFIIDSNKKRIACMQCNLSKGKCCWPRDGKDTEAGPKAVGKVGKGKKRKADEETPEPGLSQKKQVKSRPTEVLEIDKPEAGGSGVTKARAGGLSGLEDKLKQLIDVTGLIANNLVGLFKLQEAVVKNSGRIADALEAIIDESFGFGVAVTPSDLGSSKLDLDELHEEAAWLQAEAKGEEEEEAEGGDDPMAEAE</sequence>
<feature type="compositionally biased region" description="Acidic residues" evidence="1">
    <location>
        <begin position="318"/>
        <end position="335"/>
    </location>
</feature>
<dbReference type="STRING" id="870435.A0A0C3J7S2"/>
<feature type="region of interest" description="Disordered" evidence="1">
    <location>
        <begin position="64"/>
        <end position="120"/>
    </location>
</feature>
<evidence type="ECO:0000256" key="1">
    <source>
        <dbReference type="SAM" id="MobiDB-lite"/>
    </source>
</evidence>
<proteinExistence type="predicted"/>
<reference evidence="2 3" key="1">
    <citation type="submission" date="2014-04" db="EMBL/GenBank/DDBJ databases">
        <authorList>
            <consortium name="DOE Joint Genome Institute"/>
            <person name="Kuo A."/>
            <person name="Kohler A."/>
            <person name="Costa M.D."/>
            <person name="Nagy L.G."/>
            <person name="Floudas D."/>
            <person name="Copeland A."/>
            <person name="Barry K.W."/>
            <person name="Cichocki N."/>
            <person name="Veneault-Fourrey C."/>
            <person name="LaButti K."/>
            <person name="Lindquist E.A."/>
            <person name="Lipzen A."/>
            <person name="Lundell T."/>
            <person name="Morin E."/>
            <person name="Murat C."/>
            <person name="Sun H."/>
            <person name="Tunlid A."/>
            <person name="Henrissat B."/>
            <person name="Grigoriev I.V."/>
            <person name="Hibbett D.S."/>
            <person name="Martin F."/>
            <person name="Nordberg H.P."/>
            <person name="Cantor M.N."/>
            <person name="Hua S.X."/>
        </authorList>
    </citation>
    <scope>NUCLEOTIDE SEQUENCE [LARGE SCALE GENOMIC DNA]</scope>
    <source>
        <strain evidence="2 3">Marx 270</strain>
    </source>
</reference>
<feature type="region of interest" description="Disordered" evidence="1">
    <location>
        <begin position="314"/>
        <end position="335"/>
    </location>
</feature>
<reference evidence="3" key="2">
    <citation type="submission" date="2015-01" db="EMBL/GenBank/DDBJ databases">
        <title>Evolutionary Origins and Diversification of the Mycorrhizal Mutualists.</title>
        <authorList>
            <consortium name="DOE Joint Genome Institute"/>
            <consortium name="Mycorrhizal Genomics Consortium"/>
            <person name="Kohler A."/>
            <person name="Kuo A."/>
            <person name="Nagy L.G."/>
            <person name="Floudas D."/>
            <person name="Copeland A."/>
            <person name="Barry K.W."/>
            <person name="Cichocki N."/>
            <person name="Veneault-Fourrey C."/>
            <person name="LaButti K."/>
            <person name="Lindquist E.A."/>
            <person name="Lipzen A."/>
            <person name="Lundell T."/>
            <person name="Morin E."/>
            <person name="Murat C."/>
            <person name="Riley R."/>
            <person name="Ohm R."/>
            <person name="Sun H."/>
            <person name="Tunlid A."/>
            <person name="Henrissat B."/>
            <person name="Grigoriev I.V."/>
            <person name="Hibbett D.S."/>
            <person name="Martin F."/>
        </authorList>
    </citation>
    <scope>NUCLEOTIDE SEQUENCE [LARGE SCALE GENOMIC DNA]</scope>
    <source>
        <strain evidence="3">Marx 270</strain>
    </source>
</reference>
<dbReference type="OrthoDB" id="2705551at2759"/>
<accession>A0A0C3J7S2</accession>
<feature type="compositionally biased region" description="Basic and acidic residues" evidence="1">
    <location>
        <begin position="64"/>
        <end position="104"/>
    </location>
</feature>
<name>A0A0C3J7S2_PISTI</name>
<dbReference type="Proteomes" id="UP000054217">
    <property type="component" value="Unassembled WGS sequence"/>
</dbReference>
<dbReference type="HOGENOM" id="CLU_048923_0_0_1"/>
<dbReference type="InParanoid" id="A0A0C3J7S2"/>